<dbReference type="OrthoDB" id="9971670at2759"/>
<protein>
    <submittedName>
        <fullName evidence="2">Uncharacterized protein</fullName>
    </submittedName>
</protein>
<dbReference type="Proteomes" id="UP000663834">
    <property type="component" value="Unassembled WGS sequence"/>
</dbReference>
<accession>A0A816FVU5</accession>
<name>A0A816FVU5_9BILA</name>
<gene>
    <name evidence="1" type="ORF">CJN711_LOCUS37039</name>
    <name evidence="2" type="ORF">KQP761_LOCUS33187</name>
    <name evidence="3" type="ORF">MBJ925_LOCUS24504</name>
</gene>
<dbReference type="Proteomes" id="UP000663824">
    <property type="component" value="Unassembled WGS sequence"/>
</dbReference>
<proteinExistence type="predicted"/>
<evidence type="ECO:0000313" key="4">
    <source>
        <dbReference type="Proteomes" id="UP000663834"/>
    </source>
</evidence>
<comment type="caution">
    <text evidence="2">The sequence shown here is derived from an EMBL/GenBank/DDBJ whole genome shotgun (WGS) entry which is preliminary data.</text>
</comment>
<dbReference type="EMBL" id="CAJNOV010017943">
    <property type="protein sequence ID" value="CAF1614839.1"/>
    <property type="molecule type" value="Genomic_DNA"/>
</dbReference>
<evidence type="ECO:0000313" key="3">
    <source>
        <dbReference type="EMBL" id="CAF2112968.1"/>
    </source>
</evidence>
<evidence type="ECO:0000313" key="2">
    <source>
        <dbReference type="EMBL" id="CAF1666269.1"/>
    </source>
</evidence>
<dbReference type="EMBL" id="CAJNOW010018536">
    <property type="protein sequence ID" value="CAF1666269.1"/>
    <property type="molecule type" value="Genomic_DNA"/>
</dbReference>
<dbReference type="EMBL" id="CAJNRE010012725">
    <property type="protein sequence ID" value="CAF2112968.1"/>
    <property type="molecule type" value="Genomic_DNA"/>
</dbReference>
<evidence type="ECO:0000313" key="1">
    <source>
        <dbReference type="EMBL" id="CAF1614839.1"/>
    </source>
</evidence>
<reference evidence="2" key="1">
    <citation type="submission" date="2021-02" db="EMBL/GenBank/DDBJ databases">
        <authorList>
            <person name="Nowell W R."/>
        </authorList>
    </citation>
    <scope>NUCLEOTIDE SEQUENCE</scope>
</reference>
<dbReference type="AlphaFoldDB" id="A0A816FVU5"/>
<dbReference type="Proteomes" id="UP000663855">
    <property type="component" value="Unassembled WGS sequence"/>
</dbReference>
<organism evidence="2 4">
    <name type="scientific">Rotaria magnacalcarata</name>
    <dbReference type="NCBI Taxonomy" id="392030"/>
    <lineage>
        <taxon>Eukaryota</taxon>
        <taxon>Metazoa</taxon>
        <taxon>Spiralia</taxon>
        <taxon>Gnathifera</taxon>
        <taxon>Rotifera</taxon>
        <taxon>Eurotatoria</taxon>
        <taxon>Bdelloidea</taxon>
        <taxon>Philodinida</taxon>
        <taxon>Philodinidae</taxon>
        <taxon>Rotaria</taxon>
    </lineage>
</organism>
<sequence>MSLMTRILCDSLSSVFYDCHSTSCSYLRGVLRLSYYFTENNCNNTRNETVGLSSNYNESIAHAIHSMTVQGLQLFNPRANDQNTIPTVNHNLHDKNGVKVLPYAPNDALPSDYFDITMNMIDKILSMIGKSDDGLGAHWSSTERIVHKFHMRDLWLRLQKEVRELSPKPLASVCKCVLDVKSNGIFRAVEWIAAHYESGTPITLLDRPIPKLVDSKTWEFWKSDLLHYYTPEALHDAAVYLHCATKDF</sequence>